<dbReference type="GeneID" id="110990649"/>
<dbReference type="RefSeq" id="XP_022111418.1">
    <property type="nucleotide sequence ID" value="XM_022255726.1"/>
</dbReference>
<dbReference type="AlphaFoldDB" id="A0A8B8A0Y9"/>
<name>A0A8B8A0Y9_ACAPL</name>
<accession>A0A8B8A0Y9</accession>
<dbReference type="SUPFAM" id="SSF48452">
    <property type="entry name" value="TPR-like"/>
    <property type="match status" value="1"/>
</dbReference>
<gene>
    <name evidence="2" type="primary">LOC110990649</name>
</gene>
<protein>
    <submittedName>
        <fullName evidence="2">Tetratricopeptide repeat protein 22-like</fullName>
    </submittedName>
</protein>
<evidence type="ECO:0000313" key="2">
    <source>
        <dbReference type="RefSeq" id="XP_022111418.1"/>
    </source>
</evidence>
<dbReference type="PANTHER" id="PTHR16253">
    <property type="entry name" value="TETRATRICOPEPTIDE REPEAT PROTEIN 22"/>
    <property type="match status" value="1"/>
</dbReference>
<proteinExistence type="predicted"/>
<dbReference type="InterPro" id="IPR042342">
    <property type="entry name" value="TTC22"/>
</dbReference>
<dbReference type="KEGG" id="aplc:110990649"/>
<evidence type="ECO:0000313" key="1">
    <source>
        <dbReference type="Proteomes" id="UP000694845"/>
    </source>
</evidence>
<organism evidence="1 2">
    <name type="scientific">Acanthaster planci</name>
    <name type="common">Crown-of-thorns starfish</name>
    <dbReference type="NCBI Taxonomy" id="133434"/>
    <lineage>
        <taxon>Eukaryota</taxon>
        <taxon>Metazoa</taxon>
        <taxon>Echinodermata</taxon>
        <taxon>Eleutherozoa</taxon>
        <taxon>Asterozoa</taxon>
        <taxon>Asteroidea</taxon>
        <taxon>Valvatacea</taxon>
        <taxon>Valvatida</taxon>
        <taxon>Acanthasteridae</taxon>
        <taxon>Acanthaster</taxon>
    </lineage>
</organism>
<dbReference type="OrthoDB" id="9976543at2759"/>
<dbReference type="OMA" id="NFHAYST"/>
<dbReference type="Gene3D" id="1.25.40.10">
    <property type="entry name" value="Tetratricopeptide repeat domain"/>
    <property type="match status" value="2"/>
</dbReference>
<reference evidence="2" key="1">
    <citation type="submission" date="2025-08" db="UniProtKB">
        <authorList>
            <consortium name="RefSeq"/>
        </authorList>
    </citation>
    <scope>IDENTIFICATION</scope>
</reference>
<keyword evidence="1" id="KW-1185">Reference proteome</keyword>
<dbReference type="Proteomes" id="UP000694845">
    <property type="component" value="Unplaced"/>
</dbReference>
<sequence>MAGDVPPVGHFGLPLHTNTGTIVPVTANYKRGVLEYYLNRKGDRPERHALRNLLGVLAFQQGQRDLARQHFDRILSEGEDPGNLNARANLDHVNTVVTSDNDLPDLETEDGKRRQARRYAEQGFAFMFELYDETVTHQRYRQARDLYVKAMELAGNLVDHKEKEDWHFGIGLANFKMFSIPATMSAEAMKAALDSAVKNFRAILTSAQADNAMKCDAWFELALTVNKALKSHILRPTITLENLTPQACLDNALQVSPDNFMEARIQARKAYFCYQADPRNGFQEAIHLLERSIELDSSKINFHAYSTRANIYLEEYESSNNVDLLHSAQADLEHILKEHVSPWDFEMLAKVYLYLAKSTTQEEESKAYIQKALQNCTNSEKCQDGANRPSLQTLREQILRYSDRH</sequence>
<dbReference type="PANTHER" id="PTHR16253:SF0">
    <property type="entry name" value="TETRATRICOPEPTIDE REPEAT PROTEIN 22"/>
    <property type="match status" value="1"/>
</dbReference>
<dbReference type="InterPro" id="IPR011990">
    <property type="entry name" value="TPR-like_helical_dom_sf"/>
</dbReference>